<feature type="transmembrane region" description="Helical" evidence="7">
    <location>
        <begin position="510"/>
        <end position="530"/>
    </location>
</feature>
<dbReference type="GO" id="GO:0005247">
    <property type="term" value="F:voltage-gated chloride channel activity"/>
    <property type="evidence" value="ECO:0007669"/>
    <property type="project" value="TreeGrafter"/>
</dbReference>
<dbReference type="PRINTS" id="PR00762">
    <property type="entry name" value="CLCHANNEL"/>
</dbReference>
<feature type="region of interest" description="Disordered" evidence="6">
    <location>
        <begin position="216"/>
        <end position="310"/>
    </location>
</feature>
<feature type="transmembrane region" description="Helical" evidence="7">
    <location>
        <begin position="642"/>
        <end position="666"/>
    </location>
</feature>
<feature type="transmembrane region" description="Helical" evidence="7">
    <location>
        <begin position="678"/>
        <end position="700"/>
    </location>
</feature>
<accession>A0A812IRP1</accession>
<evidence type="ECO:0000313" key="9">
    <source>
        <dbReference type="Proteomes" id="UP000604046"/>
    </source>
</evidence>
<comment type="subcellular location">
    <subcellularLocation>
        <location evidence="1">Membrane</location>
        <topology evidence="1">Multi-pass membrane protein</topology>
    </subcellularLocation>
</comment>
<dbReference type="InterPro" id="IPR001807">
    <property type="entry name" value="ClC"/>
</dbReference>
<evidence type="ECO:0000256" key="3">
    <source>
        <dbReference type="ARBA" id="ARBA00022737"/>
    </source>
</evidence>
<feature type="transmembrane region" description="Helical" evidence="7">
    <location>
        <begin position="387"/>
        <end position="406"/>
    </location>
</feature>
<evidence type="ECO:0000256" key="4">
    <source>
        <dbReference type="ARBA" id="ARBA00022989"/>
    </source>
</evidence>
<keyword evidence="2 7" id="KW-0812">Transmembrane</keyword>
<dbReference type="PANTHER" id="PTHR45720">
    <property type="entry name" value="CHLORIDE CHANNEL PROTEIN 2"/>
    <property type="match status" value="1"/>
</dbReference>
<feature type="compositionally biased region" description="Basic and acidic residues" evidence="6">
    <location>
        <begin position="216"/>
        <end position="265"/>
    </location>
</feature>
<comment type="caution">
    <text evidence="8">The sequence shown here is derived from an EMBL/GenBank/DDBJ whole genome shotgun (WGS) entry which is preliminary data.</text>
</comment>
<dbReference type="Pfam" id="PF00654">
    <property type="entry name" value="Voltage_CLC"/>
    <property type="match status" value="2"/>
</dbReference>
<dbReference type="PANTHER" id="PTHR45720:SF10">
    <property type="entry name" value="CHLORIDE CHANNEL PROTEIN 2"/>
    <property type="match status" value="1"/>
</dbReference>
<dbReference type="InterPro" id="IPR014743">
    <property type="entry name" value="Cl-channel_core"/>
</dbReference>
<evidence type="ECO:0000313" key="8">
    <source>
        <dbReference type="EMBL" id="CAE7041972.1"/>
    </source>
</evidence>
<dbReference type="OrthoDB" id="4564at2759"/>
<feature type="transmembrane region" description="Helical" evidence="7">
    <location>
        <begin position="353"/>
        <end position="375"/>
    </location>
</feature>
<feature type="compositionally biased region" description="Basic and acidic residues" evidence="6">
    <location>
        <begin position="273"/>
        <end position="310"/>
    </location>
</feature>
<name>A0A812IRP1_9DINO</name>
<feature type="transmembrane region" description="Helical" evidence="7">
    <location>
        <begin position="57"/>
        <end position="79"/>
    </location>
</feature>
<dbReference type="InterPro" id="IPR050970">
    <property type="entry name" value="Cl_channel_volt-gated"/>
</dbReference>
<dbReference type="EMBL" id="CAJNDS010000309">
    <property type="protein sequence ID" value="CAE7041972.1"/>
    <property type="molecule type" value="Genomic_DNA"/>
</dbReference>
<keyword evidence="9" id="KW-1185">Reference proteome</keyword>
<sequence>MPPLPRLDGRASPTTKTPLSRMARLFRKGTSAVVQDDAHYQRCDDLQEEEKLILRRFWILLVATAAGTSILSSSLSFSIDRFTYAAGLLRSALTLGAPRGTETHRLPQTSERLKALGFNIGMACLARIIVRPTVEAEGSGFPEMKAMLFGKVLFNFLTFRVLVSKALALSLGVGAGLPLGKEGPNVHMAACIARIIHPSFFETEFAVREGNLIGEKGRREEGKKGRREEGKKGRREEGKKGRREKKEGEEGEGKKGRGRKEEWKKGRGKKGKKEGEKGEGEERGEGERGEGEKGRKGNEGEGETGERGEGEEGRLCYGFFHIVINRFERKRVQSSHGAHGAGGSGVGSAVSKLLLAACAVGVGASFSAPIGGVIFSLELMLPQTYDAFAYWGCFTAGIVGAITYAVERTWTTGGDSLLPLISSNVLPGEGSDTDFPLLRLAVDILLGVRSHSYVVQLQAGVLKRWRLREGEPLKAEGQKEPLLGARRSESRPGCLKRCFLRMLGGKWRDLALVAVVTAVNTVLASSLPLLGGKPQPLLISTIFDKNLLEKDPDSWVLPWAGVAGTIALCVKLSCLGDLGVSCFFNSSFLMKWFMTILVVAPTMIIGGLLGRVYAHVLLPDWFIDLLLSKGGVPPSELERGAFFARCGIVGASAFCAAVCRAFAMAITVFEVLALPNSVLPLCSSALTAIFVANKVSLPFFDANLATRNLGGIPAITFTDKAIEPVMKVMSVSDMSECLPQMITMRHLLHVLTSTKHDFFPIVRPLAWDVSDKGLLEGTMTRKNVQRLLKMLDPKGETPDREIDLMDPQFQAPPDGSEALVEGSPVRVSPDCTVKDVYLLMKVAPCQAWLHHAFIPCGHAMTCPLSDAHAHNTYSQSSLVKTGYGQGRTSCLTSARPRGLNDTRRTPLFQPKLRRKPAIDQKSSLIVNTCARRRAGPRGVRKNINNLQPIKSTSLTFVAGEPDSIIRAFWSALRRDPPPQHRFAPPPSKGGGGPTGRGEGGGGCVTKFSWEGLG</sequence>
<keyword evidence="4 7" id="KW-1133">Transmembrane helix</keyword>
<feature type="transmembrane region" description="Helical" evidence="7">
    <location>
        <begin position="592"/>
        <end position="614"/>
    </location>
</feature>
<protein>
    <recommendedName>
        <fullName evidence="10">Chloride channel protein</fullName>
    </recommendedName>
</protein>
<dbReference type="SUPFAM" id="SSF81340">
    <property type="entry name" value="Clc chloride channel"/>
    <property type="match status" value="2"/>
</dbReference>
<dbReference type="AlphaFoldDB" id="A0A812IRP1"/>
<feature type="region of interest" description="Disordered" evidence="6">
    <location>
        <begin position="974"/>
        <end position="1013"/>
    </location>
</feature>
<keyword evidence="3" id="KW-0677">Repeat</keyword>
<reference evidence="8" key="1">
    <citation type="submission" date="2021-02" db="EMBL/GenBank/DDBJ databases">
        <authorList>
            <person name="Dougan E. K."/>
            <person name="Rhodes N."/>
            <person name="Thang M."/>
            <person name="Chan C."/>
        </authorList>
    </citation>
    <scope>NUCLEOTIDE SEQUENCE</scope>
</reference>
<proteinExistence type="predicted"/>
<dbReference type="Gene3D" id="1.10.3080.10">
    <property type="entry name" value="Clc chloride channel"/>
    <property type="match status" value="2"/>
</dbReference>
<organism evidence="8 9">
    <name type="scientific">Symbiodinium natans</name>
    <dbReference type="NCBI Taxonomy" id="878477"/>
    <lineage>
        <taxon>Eukaryota</taxon>
        <taxon>Sar</taxon>
        <taxon>Alveolata</taxon>
        <taxon>Dinophyceae</taxon>
        <taxon>Suessiales</taxon>
        <taxon>Symbiodiniaceae</taxon>
        <taxon>Symbiodinium</taxon>
    </lineage>
</organism>
<evidence type="ECO:0000256" key="2">
    <source>
        <dbReference type="ARBA" id="ARBA00022692"/>
    </source>
</evidence>
<evidence type="ECO:0000256" key="5">
    <source>
        <dbReference type="ARBA" id="ARBA00023136"/>
    </source>
</evidence>
<dbReference type="GO" id="GO:0016020">
    <property type="term" value="C:membrane"/>
    <property type="evidence" value="ECO:0007669"/>
    <property type="project" value="UniProtKB-SubCell"/>
</dbReference>
<gene>
    <name evidence="8" type="ORF">SNAT2548_LOCUS4950</name>
</gene>
<evidence type="ECO:0008006" key="10">
    <source>
        <dbReference type="Google" id="ProtNLM"/>
    </source>
</evidence>
<feature type="compositionally biased region" description="Gly residues" evidence="6">
    <location>
        <begin position="988"/>
        <end position="1003"/>
    </location>
</feature>
<keyword evidence="5 7" id="KW-0472">Membrane</keyword>
<dbReference type="Proteomes" id="UP000604046">
    <property type="component" value="Unassembled WGS sequence"/>
</dbReference>
<evidence type="ECO:0000256" key="7">
    <source>
        <dbReference type="SAM" id="Phobius"/>
    </source>
</evidence>
<evidence type="ECO:0000256" key="1">
    <source>
        <dbReference type="ARBA" id="ARBA00004141"/>
    </source>
</evidence>
<feature type="transmembrane region" description="Helical" evidence="7">
    <location>
        <begin position="556"/>
        <end position="580"/>
    </location>
</feature>
<evidence type="ECO:0000256" key="6">
    <source>
        <dbReference type="SAM" id="MobiDB-lite"/>
    </source>
</evidence>